<dbReference type="NCBIfam" id="TIGR02241">
    <property type="entry name" value="conserved hypothetical phage tail region protein"/>
    <property type="match status" value="1"/>
</dbReference>
<sequence length="151" mass="16699">MAYVPKTPPFFPAAFSFKVNVVGITGVYEGSFQEVTGLGAKLGVETIKEGGENRFEHRLPNPVKYDNLILKRGMVLNSGLILWARSSIESFNFITKTVIVNLLDETGAPIASWSFNAAYPVALKVSDLKAQDNAIVIETLELSYSYFTRIF</sequence>
<organism evidence="1 2">
    <name type="scientific">Flavobacterium chilense</name>
    <dbReference type="NCBI Taxonomy" id="946677"/>
    <lineage>
        <taxon>Bacteria</taxon>
        <taxon>Pseudomonadati</taxon>
        <taxon>Bacteroidota</taxon>
        <taxon>Flavobacteriia</taxon>
        <taxon>Flavobacteriales</taxon>
        <taxon>Flavobacteriaceae</taxon>
        <taxon>Flavobacterium</taxon>
    </lineage>
</organism>
<dbReference type="EMBL" id="FRBT01000003">
    <property type="protein sequence ID" value="SHM03985.1"/>
    <property type="molecule type" value="Genomic_DNA"/>
</dbReference>
<gene>
    <name evidence="1" type="ORF">SAMN05444484_103394</name>
</gene>
<dbReference type="InterPro" id="IPR010667">
    <property type="entry name" value="Phage_T4_Gp19"/>
</dbReference>
<proteinExistence type="predicted"/>
<dbReference type="STRING" id="946677.SAMN05444484_103394"/>
<keyword evidence="2" id="KW-1185">Reference proteome</keyword>
<dbReference type="Pfam" id="PF06841">
    <property type="entry name" value="Phage_T4_gp19"/>
    <property type="match status" value="1"/>
</dbReference>
<evidence type="ECO:0000313" key="1">
    <source>
        <dbReference type="EMBL" id="SHM03985.1"/>
    </source>
</evidence>
<dbReference type="GO" id="GO:0005198">
    <property type="term" value="F:structural molecule activity"/>
    <property type="evidence" value="ECO:0007669"/>
    <property type="project" value="InterPro"/>
</dbReference>
<dbReference type="PANTHER" id="PTHR38009">
    <property type="entry name" value="CONSERVED HYPOTHETICAL PHAGE TAIL PROTEIN"/>
    <property type="match status" value="1"/>
</dbReference>
<dbReference type="AlphaFoldDB" id="A0A1M7FJ47"/>
<evidence type="ECO:0000313" key="2">
    <source>
        <dbReference type="Proteomes" id="UP000184028"/>
    </source>
</evidence>
<dbReference type="PANTHER" id="PTHR38009:SF1">
    <property type="entry name" value="CONSERVED HYPOTHETICAL PHAGE TAIL PROTEIN"/>
    <property type="match status" value="1"/>
</dbReference>
<dbReference type="OrthoDB" id="9799891at2"/>
<dbReference type="Proteomes" id="UP000184028">
    <property type="component" value="Unassembled WGS sequence"/>
</dbReference>
<accession>A0A1M7FJ47</accession>
<reference evidence="2" key="1">
    <citation type="submission" date="2016-11" db="EMBL/GenBank/DDBJ databases">
        <authorList>
            <person name="Varghese N."/>
            <person name="Submissions S."/>
        </authorList>
    </citation>
    <scope>NUCLEOTIDE SEQUENCE [LARGE SCALE GENOMIC DNA]</scope>
    <source>
        <strain evidence="2">DSM 24724</strain>
    </source>
</reference>
<protein>
    <submittedName>
        <fullName evidence="1">Conserved hypothetical phage tail region protein</fullName>
    </submittedName>
</protein>
<dbReference type="RefSeq" id="WP_068842358.1">
    <property type="nucleotide sequence ID" value="NZ_FRBT01000003.1"/>
</dbReference>
<name>A0A1M7FJ47_9FLAO</name>
<dbReference type="InterPro" id="IPR011747">
    <property type="entry name" value="CHP02241"/>
</dbReference>